<dbReference type="AlphaFoldDB" id="A0A8H6LTK4"/>
<protein>
    <submittedName>
        <fullName evidence="2">Uncharacterized protein</fullName>
    </submittedName>
</protein>
<comment type="caution">
    <text evidence="2">The sequence shown here is derived from an EMBL/GenBank/DDBJ whole genome shotgun (WGS) entry which is preliminary data.</text>
</comment>
<accession>A0A8H6LTK4</accession>
<proteinExistence type="predicted"/>
<organism evidence="2 3">
    <name type="scientific">Ephemerocybe angulata</name>
    <dbReference type="NCBI Taxonomy" id="980116"/>
    <lineage>
        <taxon>Eukaryota</taxon>
        <taxon>Fungi</taxon>
        <taxon>Dikarya</taxon>
        <taxon>Basidiomycota</taxon>
        <taxon>Agaricomycotina</taxon>
        <taxon>Agaricomycetes</taxon>
        <taxon>Agaricomycetidae</taxon>
        <taxon>Agaricales</taxon>
        <taxon>Agaricineae</taxon>
        <taxon>Psathyrellaceae</taxon>
        <taxon>Ephemerocybe</taxon>
    </lineage>
</organism>
<evidence type="ECO:0000313" key="3">
    <source>
        <dbReference type="Proteomes" id="UP000521943"/>
    </source>
</evidence>
<keyword evidence="3" id="KW-1185">Reference proteome</keyword>
<dbReference type="Proteomes" id="UP000521943">
    <property type="component" value="Unassembled WGS sequence"/>
</dbReference>
<sequence length="216" mass="24552">MPVWQDVDILGSRMVTRGYSHGHNGKTRSIASNMESGAKRPTLAQPPNVRARRRSLAEIKYAHVEEPLLMAGTNHQRRAWRLGTTDQFDANSSLEVGEQVFWCRAGTDLTRPTEPVGEVSIRRVSLRSQNKSISDSQNQGCSDIWSIWFFKRYYFRLIRPTSMIFLGRGEGFSLMRVRALQESMIEEQMLTTLGQLTDRTRYNDDSSVSLGGIGKH</sequence>
<gene>
    <name evidence="2" type="ORF">DFP72DRAFT_1054770</name>
</gene>
<dbReference type="EMBL" id="JACGCI010000221">
    <property type="protein sequence ID" value="KAF6741724.1"/>
    <property type="molecule type" value="Genomic_DNA"/>
</dbReference>
<name>A0A8H6LTK4_9AGAR</name>
<feature type="region of interest" description="Disordered" evidence="1">
    <location>
        <begin position="19"/>
        <end position="48"/>
    </location>
</feature>
<reference evidence="2 3" key="1">
    <citation type="submission" date="2020-07" db="EMBL/GenBank/DDBJ databases">
        <title>Comparative genomics of pyrophilous fungi reveals a link between fire events and developmental genes.</title>
        <authorList>
            <consortium name="DOE Joint Genome Institute"/>
            <person name="Steindorff A.S."/>
            <person name="Carver A."/>
            <person name="Calhoun S."/>
            <person name="Stillman K."/>
            <person name="Liu H."/>
            <person name="Lipzen A."/>
            <person name="Pangilinan J."/>
            <person name="Labutti K."/>
            <person name="Bruns T.D."/>
            <person name="Grigoriev I.V."/>
        </authorList>
    </citation>
    <scope>NUCLEOTIDE SEQUENCE [LARGE SCALE GENOMIC DNA]</scope>
    <source>
        <strain evidence="2 3">CBS 144469</strain>
    </source>
</reference>
<evidence type="ECO:0000313" key="2">
    <source>
        <dbReference type="EMBL" id="KAF6741724.1"/>
    </source>
</evidence>
<evidence type="ECO:0000256" key="1">
    <source>
        <dbReference type="SAM" id="MobiDB-lite"/>
    </source>
</evidence>